<dbReference type="PANTHER" id="PTHR11803:SF58">
    <property type="entry name" value="PROTEIN HMF1-RELATED"/>
    <property type="match status" value="1"/>
</dbReference>
<dbReference type="EMBL" id="SLXO01000006">
    <property type="protein sequence ID" value="TCP33980.1"/>
    <property type="molecule type" value="Genomic_DNA"/>
</dbReference>
<name>A0A4R2PFA5_RHOSA</name>
<dbReference type="InterPro" id="IPR006175">
    <property type="entry name" value="YjgF/YER057c/UK114"/>
</dbReference>
<evidence type="ECO:0000313" key="2">
    <source>
        <dbReference type="EMBL" id="TCP33980.1"/>
    </source>
</evidence>
<dbReference type="Gene3D" id="3.30.1330.40">
    <property type="entry name" value="RutC-like"/>
    <property type="match status" value="1"/>
</dbReference>
<dbReference type="CDD" id="cd00448">
    <property type="entry name" value="YjgF_YER057c_UK114_family"/>
    <property type="match status" value="1"/>
</dbReference>
<accession>A0A4R2PFA5</accession>
<sequence>MTPLQPKGWPRPAGYSNGTAATGRLVFVAGQVGWDVDGGFPDSFAGQFEQTLKNTVAVLAAGGARPEHVTRMTWYVTDLAEYRTAMPVLGDIYRLHMGKVFPAMAVVGVTGLVELDAKLEIETTAVVPDA</sequence>
<organism evidence="2 3">
    <name type="scientific">Rhodothalassium salexigens DSM 2132</name>
    <dbReference type="NCBI Taxonomy" id="1188247"/>
    <lineage>
        <taxon>Bacteria</taxon>
        <taxon>Pseudomonadati</taxon>
        <taxon>Pseudomonadota</taxon>
        <taxon>Alphaproteobacteria</taxon>
        <taxon>Rhodothalassiales</taxon>
        <taxon>Rhodothalassiaceae</taxon>
        <taxon>Rhodothalassium</taxon>
    </lineage>
</organism>
<evidence type="ECO:0000256" key="1">
    <source>
        <dbReference type="ARBA" id="ARBA00010552"/>
    </source>
</evidence>
<dbReference type="SUPFAM" id="SSF55298">
    <property type="entry name" value="YjgF-like"/>
    <property type="match status" value="1"/>
</dbReference>
<dbReference type="RefSeq" id="WP_132708644.1">
    <property type="nucleotide sequence ID" value="NZ_JACIGF010000006.1"/>
</dbReference>
<keyword evidence="3" id="KW-1185">Reference proteome</keyword>
<dbReference type="GO" id="GO:0019239">
    <property type="term" value="F:deaminase activity"/>
    <property type="evidence" value="ECO:0007669"/>
    <property type="project" value="TreeGrafter"/>
</dbReference>
<reference evidence="2 3" key="1">
    <citation type="submission" date="2019-03" db="EMBL/GenBank/DDBJ databases">
        <title>Genomic Encyclopedia of Type Strains, Phase IV (KMG-IV): sequencing the most valuable type-strain genomes for metagenomic binning, comparative biology and taxonomic classification.</title>
        <authorList>
            <person name="Goeker M."/>
        </authorList>
    </citation>
    <scope>NUCLEOTIDE SEQUENCE [LARGE SCALE GENOMIC DNA]</scope>
    <source>
        <strain evidence="2 3">DSM 2132</strain>
    </source>
</reference>
<dbReference type="InterPro" id="IPR035959">
    <property type="entry name" value="RutC-like_sf"/>
</dbReference>
<protein>
    <submittedName>
        <fullName evidence="2">Enamine deaminase RidA (YjgF/YER057c/UK114 family)</fullName>
    </submittedName>
</protein>
<gene>
    <name evidence="2" type="ORF">EV659_106138</name>
</gene>
<comment type="similarity">
    <text evidence="1">Belongs to the RutC family.</text>
</comment>
<dbReference type="AlphaFoldDB" id="A0A4R2PFA5"/>
<comment type="caution">
    <text evidence="2">The sequence shown here is derived from an EMBL/GenBank/DDBJ whole genome shotgun (WGS) entry which is preliminary data.</text>
</comment>
<evidence type="ECO:0000313" key="3">
    <source>
        <dbReference type="Proteomes" id="UP000295399"/>
    </source>
</evidence>
<dbReference type="InParanoid" id="A0A4R2PFA5"/>
<dbReference type="GO" id="GO:0005829">
    <property type="term" value="C:cytosol"/>
    <property type="evidence" value="ECO:0007669"/>
    <property type="project" value="TreeGrafter"/>
</dbReference>
<proteinExistence type="inferred from homology"/>
<dbReference type="Pfam" id="PF01042">
    <property type="entry name" value="Ribonuc_L-PSP"/>
    <property type="match status" value="1"/>
</dbReference>
<dbReference type="PANTHER" id="PTHR11803">
    <property type="entry name" value="2-IMINOBUTANOATE/2-IMINOPROPANOATE DEAMINASE RIDA"/>
    <property type="match status" value="1"/>
</dbReference>
<dbReference type="FunCoup" id="A0A4R2PFA5">
    <property type="interactions" value="511"/>
</dbReference>
<dbReference type="Proteomes" id="UP000295399">
    <property type="component" value="Unassembled WGS sequence"/>
</dbReference>
<dbReference type="OrthoDB" id="9803101at2"/>